<comment type="caution">
    <text evidence="4">The sequence shown here is derived from an EMBL/GenBank/DDBJ whole genome shotgun (WGS) entry which is preliminary data.</text>
</comment>
<evidence type="ECO:0000256" key="1">
    <source>
        <dbReference type="RuleBase" id="RU363098"/>
    </source>
</evidence>
<dbReference type="GO" id="GO:0003723">
    <property type="term" value="F:RNA binding"/>
    <property type="evidence" value="ECO:0007669"/>
    <property type="project" value="UniProtKB-KW"/>
</dbReference>
<evidence type="ECO:0000259" key="3">
    <source>
        <dbReference type="Pfam" id="PF05183"/>
    </source>
</evidence>
<dbReference type="GO" id="GO:0030422">
    <property type="term" value="P:siRNA processing"/>
    <property type="evidence" value="ECO:0007669"/>
    <property type="project" value="TreeGrafter"/>
</dbReference>
<evidence type="ECO:0000256" key="2">
    <source>
        <dbReference type="SAM" id="MobiDB-lite"/>
    </source>
</evidence>
<feature type="compositionally biased region" description="Low complexity" evidence="2">
    <location>
        <begin position="17"/>
        <end position="26"/>
    </location>
</feature>
<sequence length="1070" mass="120246">MSFNKPLPTQPLDSSRKSVSSSGSISGPTGILRMSTSLTLAENTSVSTENMLAQRSDSDISNVFAPSVLLGKRAASDTLFSDGRARKISRKSDSEPVLPLYPPVFVAYSRSVQTWLDSRSLPWGVQWEIARLVSLGRLKYEKVYMNDLDKLKAEGSNVKAVPQVEKILSRKPDDVLMKTQLFINERKAKFPFEELDLEDRYLREDAYGALGFNKDDDWFGGKIVFAGKLKILSLDSKKRPLFKVELERPDMGASSRFTRRFGSKSFMRIRIPKDLSKYSDDLIELFRRPFIVSGKVFRAFLEKEKNVFFFMTNESPEGPSASPLPDGLSFLDFLNWHNPLHANQNQSAAKYASRFTLGFSTSVPGLLLEPGNIVFIDDIVSNEGSDMTDGAGFINKMALKQLRLKFDWAEWPTAIQCRVAGAKGMLMQHPNDDHPEPRVYIRKSMNKIKYPELGSDRAHCAIDVLRACHPRFACKLSSEIIIILAENGVPEQVFCDLLDETLDSLVASLTTWESQSDLEELWRTLSRLGGVFSARSARRKSSLARVNGYSERDALEADDGDEDGLDNEAEEGRSTAWWEDEVSGQPSSLEETVMRLLDGGFTPEECPVMRDKLKKILDSQISNCTANFRIVVPMSFTAFILPDPTPAGVLEEGEIYFRSSTNGVLMADGLYTDVLVGPAVVTRHPSKLPTAAQKWIAVDRPELKAYTDVIIISTKGARRGADWLGSADYDGDKATALYDPGIVGTFINADLKLGEPRDDIKTEFFEQRTETVSNVLKSTPPTSENTFALIHALQSYLLGGIKSASLVGKASNMHDFLLYTRGLRDPETIRMAHIFSYTLDGMKTGLRIKPEKWKEDTSRYHRGSMVWKEAGDKRNNGDIPGSEDNALLSRRPENLSPFIMDRLQKHAEKKRDEKMGNIETICSSTHAVLDEQLAAPWTEANNLAERGNVIMRESLVKIKAHVESMRVKHRASVAGKTFTGLSIETRQDKLRSLSREFASPPEDLLISKDEVSRLQASYAYQHDFDKERSWTRFPWDVAMEELVHIKAKVTGQSRTVVGEFYKRFNLRKNR</sequence>
<keyword evidence="1" id="KW-0694">RNA-binding</keyword>
<keyword evidence="1" id="KW-0696">RNA-directed RNA polymerase</keyword>
<evidence type="ECO:0000313" key="5">
    <source>
        <dbReference type="Proteomes" id="UP000518752"/>
    </source>
</evidence>
<dbReference type="OrthoDB" id="10055769at2759"/>
<reference evidence="4 5" key="1">
    <citation type="journal article" date="2020" name="ISME J.">
        <title>Uncovering the hidden diversity of litter-decomposition mechanisms in mushroom-forming fungi.</title>
        <authorList>
            <person name="Floudas D."/>
            <person name="Bentzer J."/>
            <person name="Ahren D."/>
            <person name="Johansson T."/>
            <person name="Persson P."/>
            <person name="Tunlid A."/>
        </authorList>
    </citation>
    <scope>NUCLEOTIDE SEQUENCE [LARGE SCALE GENOMIC DNA]</scope>
    <source>
        <strain evidence="4 5">CBS 406.79</strain>
    </source>
</reference>
<dbReference type="Proteomes" id="UP000518752">
    <property type="component" value="Unassembled WGS sequence"/>
</dbReference>
<evidence type="ECO:0000313" key="4">
    <source>
        <dbReference type="EMBL" id="KAF5390517.1"/>
    </source>
</evidence>
<keyword evidence="1" id="KW-0548">Nucleotidyltransferase</keyword>
<keyword evidence="1" id="KW-0808">Transferase</keyword>
<organism evidence="4 5">
    <name type="scientific">Collybiopsis confluens</name>
    <dbReference type="NCBI Taxonomy" id="2823264"/>
    <lineage>
        <taxon>Eukaryota</taxon>
        <taxon>Fungi</taxon>
        <taxon>Dikarya</taxon>
        <taxon>Basidiomycota</taxon>
        <taxon>Agaricomycotina</taxon>
        <taxon>Agaricomycetes</taxon>
        <taxon>Agaricomycetidae</taxon>
        <taxon>Agaricales</taxon>
        <taxon>Marasmiineae</taxon>
        <taxon>Omphalotaceae</taxon>
        <taxon>Collybiopsis</taxon>
    </lineage>
</organism>
<dbReference type="Pfam" id="PF05183">
    <property type="entry name" value="RdRP"/>
    <property type="match status" value="1"/>
</dbReference>
<dbReference type="PANTHER" id="PTHR23079">
    <property type="entry name" value="RNA-DEPENDENT RNA POLYMERASE"/>
    <property type="match status" value="1"/>
</dbReference>
<dbReference type="InterPro" id="IPR057596">
    <property type="entry name" value="RDRP_core"/>
</dbReference>
<dbReference type="AlphaFoldDB" id="A0A8H5ME07"/>
<name>A0A8H5ME07_9AGAR</name>
<comment type="similarity">
    <text evidence="1">Belongs to the RdRP family.</text>
</comment>
<accession>A0A8H5ME07</accession>
<dbReference type="PANTHER" id="PTHR23079:SF55">
    <property type="entry name" value="RNA-DIRECTED RNA POLYMERASE"/>
    <property type="match status" value="1"/>
</dbReference>
<feature type="domain" description="RDRP core" evidence="3">
    <location>
        <begin position="243"/>
        <end position="857"/>
    </location>
</feature>
<protein>
    <recommendedName>
        <fullName evidence="1">RNA-dependent RNA polymerase</fullName>
        <ecNumber evidence="1">2.7.7.48</ecNumber>
    </recommendedName>
</protein>
<gene>
    <name evidence="4" type="ORF">D9757_002717</name>
</gene>
<comment type="catalytic activity">
    <reaction evidence="1">
        <text>RNA(n) + a ribonucleoside 5'-triphosphate = RNA(n+1) + diphosphate</text>
        <dbReference type="Rhea" id="RHEA:21248"/>
        <dbReference type="Rhea" id="RHEA-COMP:14527"/>
        <dbReference type="Rhea" id="RHEA-COMP:17342"/>
        <dbReference type="ChEBI" id="CHEBI:33019"/>
        <dbReference type="ChEBI" id="CHEBI:61557"/>
        <dbReference type="ChEBI" id="CHEBI:140395"/>
        <dbReference type="EC" id="2.7.7.48"/>
    </reaction>
</comment>
<dbReference type="GO" id="GO:0031380">
    <property type="term" value="C:nuclear RNA-directed RNA polymerase complex"/>
    <property type="evidence" value="ECO:0007669"/>
    <property type="project" value="TreeGrafter"/>
</dbReference>
<dbReference type="EC" id="2.7.7.48" evidence="1"/>
<proteinExistence type="inferred from homology"/>
<feature type="region of interest" description="Disordered" evidence="2">
    <location>
        <begin position="1"/>
        <end position="30"/>
    </location>
</feature>
<keyword evidence="5" id="KW-1185">Reference proteome</keyword>
<dbReference type="EMBL" id="JAACJN010000014">
    <property type="protein sequence ID" value="KAF5390517.1"/>
    <property type="molecule type" value="Genomic_DNA"/>
</dbReference>
<dbReference type="GO" id="GO:0003968">
    <property type="term" value="F:RNA-directed RNA polymerase activity"/>
    <property type="evidence" value="ECO:0007669"/>
    <property type="project" value="UniProtKB-KW"/>
</dbReference>
<feature type="compositionally biased region" description="Acidic residues" evidence="2">
    <location>
        <begin position="556"/>
        <end position="569"/>
    </location>
</feature>
<dbReference type="InterPro" id="IPR007855">
    <property type="entry name" value="RDRP"/>
</dbReference>
<feature type="region of interest" description="Disordered" evidence="2">
    <location>
        <begin position="552"/>
        <end position="582"/>
    </location>
</feature>